<dbReference type="AlphaFoldDB" id="A0A0B2V6I1"/>
<evidence type="ECO:0000313" key="2">
    <source>
        <dbReference type="EMBL" id="KHN77067.1"/>
    </source>
</evidence>
<reference evidence="2 3" key="1">
    <citation type="submission" date="2014-11" db="EMBL/GenBank/DDBJ databases">
        <title>Genetic blueprint of the zoonotic pathogen Toxocara canis.</title>
        <authorList>
            <person name="Zhu X.-Q."/>
            <person name="Korhonen P.K."/>
            <person name="Cai H."/>
            <person name="Young N.D."/>
            <person name="Nejsum P."/>
            <person name="von Samson-Himmelstjerna G."/>
            <person name="Boag P.R."/>
            <person name="Tan P."/>
            <person name="Li Q."/>
            <person name="Min J."/>
            <person name="Yang Y."/>
            <person name="Wang X."/>
            <person name="Fang X."/>
            <person name="Hall R.S."/>
            <person name="Hofmann A."/>
            <person name="Sternberg P.W."/>
            <person name="Jex A.R."/>
            <person name="Gasser R.B."/>
        </authorList>
    </citation>
    <scope>NUCLEOTIDE SEQUENCE [LARGE SCALE GENOMIC DNA]</scope>
    <source>
        <strain evidence="2">PN_DK_2014</strain>
    </source>
</reference>
<dbReference type="OrthoDB" id="5833144at2759"/>
<feature type="region of interest" description="Disordered" evidence="1">
    <location>
        <begin position="1"/>
        <end position="98"/>
    </location>
</feature>
<feature type="region of interest" description="Disordered" evidence="1">
    <location>
        <begin position="119"/>
        <end position="171"/>
    </location>
</feature>
<evidence type="ECO:0000256" key="1">
    <source>
        <dbReference type="SAM" id="MobiDB-lite"/>
    </source>
</evidence>
<comment type="caution">
    <text evidence="2">The sequence shown here is derived from an EMBL/GenBank/DDBJ whole genome shotgun (WGS) entry which is preliminary data.</text>
</comment>
<dbReference type="Proteomes" id="UP000031036">
    <property type="component" value="Unassembled WGS sequence"/>
</dbReference>
<accession>A0A0B2V6I1</accession>
<dbReference type="EMBL" id="JPKZ01002385">
    <property type="protein sequence ID" value="KHN77067.1"/>
    <property type="molecule type" value="Genomic_DNA"/>
</dbReference>
<dbReference type="OMA" id="VSSKQYT"/>
<feature type="compositionally biased region" description="Polar residues" evidence="1">
    <location>
        <begin position="43"/>
        <end position="52"/>
    </location>
</feature>
<feature type="compositionally biased region" description="Polar residues" evidence="1">
    <location>
        <begin position="121"/>
        <end position="147"/>
    </location>
</feature>
<organism evidence="2 3">
    <name type="scientific">Toxocara canis</name>
    <name type="common">Canine roundworm</name>
    <dbReference type="NCBI Taxonomy" id="6265"/>
    <lineage>
        <taxon>Eukaryota</taxon>
        <taxon>Metazoa</taxon>
        <taxon>Ecdysozoa</taxon>
        <taxon>Nematoda</taxon>
        <taxon>Chromadorea</taxon>
        <taxon>Rhabditida</taxon>
        <taxon>Spirurina</taxon>
        <taxon>Ascaridomorpha</taxon>
        <taxon>Ascaridoidea</taxon>
        <taxon>Toxocaridae</taxon>
        <taxon>Toxocara</taxon>
    </lineage>
</organism>
<feature type="compositionally biased region" description="Basic and acidic residues" evidence="1">
    <location>
        <begin position="30"/>
        <end position="39"/>
    </location>
</feature>
<protein>
    <submittedName>
        <fullName evidence="2">Uncharacterized protein</fullName>
    </submittedName>
</protein>
<name>A0A0B2V6I1_TOXCA</name>
<gene>
    <name evidence="2" type="ORF">Tcan_10513</name>
</gene>
<feature type="compositionally biased region" description="Low complexity" evidence="1">
    <location>
        <begin position="79"/>
        <end position="90"/>
    </location>
</feature>
<keyword evidence="3" id="KW-1185">Reference proteome</keyword>
<proteinExistence type="predicted"/>
<feature type="compositionally biased region" description="Polar residues" evidence="1">
    <location>
        <begin position="10"/>
        <end position="29"/>
    </location>
</feature>
<evidence type="ECO:0000313" key="3">
    <source>
        <dbReference type="Proteomes" id="UP000031036"/>
    </source>
</evidence>
<sequence>MKENEVSKSGGHTTSHFENIGTEESQTIESFERKVHGTPEIEPQQQYSYNTYTERRTYGRDENGEIVVRIEKDPKDPVRPATPVRPVTPVGNIPEQLKPIEPFDTLPLSIPRIDIRKNAGSRVSNSPHSFASYNEQVSPRSGVSFEQRSMRSARSAPVSPRPPSNVGSQDGLIPMKKVIRKSRWVSVHDGRPVSPFVETVTYEPKYPTVDRSYQRSANYSSADNILKSRQVSYYDDDRYRTHRSQYSHNNYIDECAYIVENPIYRD</sequence>
<feature type="compositionally biased region" description="Basic and acidic residues" evidence="1">
    <location>
        <begin position="53"/>
        <end position="78"/>
    </location>
</feature>